<feature type="domain" description="Luciferase-like" evidence="5">
    <location>
        <begin position="14"/>
        <end position="288"/>
    </location>
</feature>
<dbReference type="Proteomes" id="UP001589627">
    <property type="component" value="Unassembled WGS sequence"/>
</dbReference>
<keyword evidence="3 6" id="KW-0560">Oxidoreductase</keyword>
<dbReference type="SUPFAM" id="SSF51679">
    <property type="entry name" value="Bacterial luciferase-like"/>
    <property type="match status" value="1"/>
</dbReference>
<accession>A0ABV5YE02</accession>
<evidence type="ECO:0000256" key="2">
    <source>
        <dbReference type="ARBA" id="ARBA00022643"/>
    </source>
</evidence>
<comment type="caution">
    <text evidence="6">The sequence shown here is derived from an EMBL/GenBank/DDBJ whole genome shotgun (WGS) entry which is preliminary data.</text>
</comment>
<dbReference type="PANTHER" id="PTHR42847:SF4">
    <property type="entry name" value="ALKANESULFONATE MONOOXYGENASE-RELATED"/>
    <property type="match status" value="1"/>
</dbReference>
<dbReference type="EC" id="1.-.-.-" evidence="6"/>
<dbReference type="InterPro" id="IPR050172">
    <property type="entry name" value="SsuD_RutA_monooxygenase"/>
</dbReference>
<gene>
    <name evidence="6" type="ORF">ACFFNX_13780</name>
</gene>
<keyword evidence="7" id="KW-1185">Reference proteome</keyword>
<sequence length="301" mass="32935">MRVGLALSQYGAFARRDAVIEVARAAEALGFDSLWTGDRILDPVNPRDRYPGSADGRMPPEYTTFLDPLTVLTAAAAVTERVRLGTSTLNAPWYSPVLLARTLTSLDVLSEGRLDVGLGLGWSSDEYAAAGVPWARRGVRLEEIVDVLERIWADDPVTYESGSFSVPTSRIEPKPVQRPRPPIYLGGYSSVTLERIGRRADGWLAAGVPLAVLTPMWDAVRHAAEDAGRDPDSLRMMLRMNPRITDEPAAADLLPRTGTIEQIAEYARSTGAYEVFADFQQTTGDLKQMLDLAGRFRAAMA</sequence>
<evidence type="ECO:0000256" key="3">
    <source>
        <dbReference type="ARBA" id="ARBA00023002"/>
    </source>
</evidence>
<evidence type="ECO:0000256" key="4">
    <source>
        <dbReference type="ARBA" id="ARBA00023033"/>
    </source>
</evidence>
<dbReference type="NCBIfam" id="TIGR03619">
    <property type="entry name" value="F420_Rv2161c"/>
    <property type="match status" value="1"/>
</dbReference>
<keyword evidence="1" id="KW-0285">Flavoprotein</keyword>
<dbReference type="Gene3D" id="3.20.20.30">
    <property type="entry name" value="Luciferase-like domain"/>
    <property type="match status" value="1"/>
</dbReference>
<dbReference type="RefSeq" id="WP_378200551.1">
    <property type="nucleotide sequence ID" value="NZ_JBHLZP010000081.1"/>
</dbReference>
<dbReference type="GO" id="GO:0016491">
    <property type="term" value="F:oxidoreductase activity"/>
    <property type="evidence" value="ECO:0007669"/>
    <property type="project" value="UniProtKB-KW"/>
</dbReference>
<evidence type="ECO:0000256" key="1">
    <source>
        <dbReference type="ARBA" id="ARBA00022630"/>
    </source>
</evidence>
<evidence type="ECO:0000313" key="6">
    <source>
        <dbReference type="EMBL" id="MFB9833258.1"/>
    </source>
</evidence>
<reference evidence="6 7" key="1">
    <citation type="submission" date="2024-09" db="EMBL/GenBank/DDBJ databases">
        <authorList>
            <person name="Sun Q."/>
            <person name="Mori K."/>
        </authorList>
    </citation>
    <scope>NUCLEOTIDE SEQUENCE [LARGE SCALE GENOMIC DNA]</scope>
    <source>
        <strain evidence="6 7">TBRC 0563</strain>
    </source>
</reference>
<dbReference type="InterPro" id="IPR019921">
    <property type="entry name" value="Lucif-like_OxRdtase_Rv2161c"/>
</dbReference>
<proteinExistence type="predicted"/>
<dbReference type="Pfam" id="PF00296">
    <property type="entry name" value="Bac_luciferase"/>
    <property type="match status" value="1"/>
</dbReference>
<evidence type="ECO:0000259" key="5">
    <source>
        <dbReference type="Pfam" id="PF00296"/>
    </source>
</evidence>
<evidence type="ECO:0000313" key="7">
    <source>
        <dbReference type="Proteomes" id="UP001589627"/>
    </source>
</evidence>
<dbReference type="InterPro" id="IPR011251">
    <property type="entry name" value="Luciferase-like_dom"/>
</dbReference>
<organism evidence="6 7">
    <name type="scientific">Actinoallomurus acaciae</name>
    <dbReference type="NCBI Taxonomy" id="502577"/>
    <lineage>
        <taxon>Bacteria</taxon>
        <taxon>Bacillati</taxon>
        <taxon>Actinomycetota</taxon>
        <taxon>Actinomycetes</taxon>
        <taxon>Streptosporangiales</taxon>
        <taxon>Thermomonosporaceae</taxon>
        <taxon>Actinoallomurus</taxon>
    </lineage>
</organism>
<dbReference type="EMBL" id="JBHLZP010000081">
    <property type="protein sequence ID" value="MFB9833258.1"/>
    <property type="molecule type" value="Genomic_DNA"/>
</dbReference>
<name>A0ABV5YE02_9ACTN</name>
<protein>
    <submittedName>
        <fullName evidence="6">TIGR03619 family F420-dependent LLM class oxidoreductase</fullName>
        <ecNumber evidence="6">1.-.-.-</ecNumber>
    </submittedName>
</protein>
<dbReference type="InterPro" id="IPR036661">
    <property type="entry name" value="Luciferase-like_sf"/>
</dbReference>
<dbReference type="PANTHER" id="PTHR42847">
    <property type="entry name" value="ALKANESULFONATE MONOOXYGENASE"/>
    <property type="match status" value="1"/>
</dbReference>
<keyword evidence="4" id="KW-0503">Monooxygenase</keyword>
<keyword evidence="2" id="KW-0288">FMN</keyword>